<gene>
    <name evidence="2" type="ORF">DQG23_24105</name>
</gene>
<evidence type="ECO:0000313" key="2">
    <source>
        <dbReference type="EMBL" id="RAV18816.1"/>
    </source>
</evidence>
<feature type="signal peptide" evidence="1">
    <location>
        <begin position="1"/>
        <end position="30"/>
    </location>
</feature>
<dbReference type="EMBL" id="QMFB01000015">
    <property type="protein sequence ID" value="RAV18816.1"/>
    <property type="molecule type" value="Genomic_DNA"/>
</dbReference>
<organism evidence="2 3">
    <name type="scientific">Paenibacillus contaminans</name>
    <dbReference type="NCBI Taxonomy" id="450362"/>
    <lineage>
        <taxon>Bacteria</taxon>
        <taxon>Bacillati</taxon>
        <taxon>Bacillota</taxon>
        <taxon>Bacilli</taxon>
        <taxon>Bacillales</taxon>
        <taxon>Paenibacillaceae</taxon>
        <taxon>Paenibacillus</taxon>
    </lineage>
</organism>
<dbReference type="AlphaFoldDB" id="A0A329MHH7"/>
<comment type="caution">
    <text evidence="2">The sequence shown here is derived from an EMBL/GenBank/DDBJ whole genome shotgun (WGS) entry which is preliminary data.</text>
</comment>
<dbReference type="RefSeq" id="WP_113033434.1">
    <property type="nucleotide sequence ID" value="NZ_QMFB01000015.1"/>
</dbReference>
<feature type="chain" id="PRO_5016430198" evidence="1">
    <location>
        <begin position="31"/>
        <end position="150"/>
    </location>
</feature>
<protein>
    <submittedName>
        <fullName evidence="2">Uncharacterized protein</fullName>
    </submittedName>
</protein>
<evidence type="ECO:0000256" key="1">
    <source>
        <dbReference type="SAM" id="SignalP"/>
    </source>
</evidence>
<reference evidence="2 3" key="1">
    <citation type="journal article" date="2009" name="Int. J. Syst. Evol. Microbiol.">
        <title>Paenibacillus contaminans sp. nov., isolated from a contaminated laboratory plate.</title>
        <authorList>
            <person name="Chou J.H."/>
            <person name="Lee J.H."/>
            <person name="Lin M.C."/>
            <person name="Chang P.S."/>
            <person name="Arun A.B."/>
            <person name="Young C.C."/>
            <person name="Chen W.M."/>
        </authorList>
    </citation>
    <scope>NUCLEOTIDE SEQUENCE [LARGE SCALE GENOMIC DNA]</scope>
    <source>
        <strain evidence="2 3">CKOBP-6</strain>
    </source>
</reference>
<accession>A0A329MHH7</accession>
<keyword evidence="1" id="KW-0732">Signal</keyword>
<sequence>MLKRFKSVRKMLIASVAACMLLAGGTSAFAAVVNETEPNDNVPLATNVNVGDTGVGVISNSDIDTWKFTATSTKTQSMMFISQGYVTGKAIAVIDVTNPFEYNYIYAAPYIHPSAGGVYVSFNTIAGHQYALLITADGPTAEPYHFILYP</sequence>
<name>A0A329MHH7_9BACL</name>
<evidence type="ECO:0000313" key="3">
    <source>
        <dbReference type="Proteomes" id="UP000250369"/>
    </source>
</evidence>
<keyword evidence="3" id="KW-1185">Reference proteome</keyword>
<dbReference type="Proteomes" id="UP000250369">
    <property type="component" value="Unassembled WGS sequence"/>
</dbReference>
<proteinExistence type="predicted"/>
<dbReference type="Gene3D" id="2.60.120.380">
    <property type="match status" value="1"/>
</dbReference>